<reference evidence="1" key="1">
    <citation type="submission" date="2017-07" db="EMBL/GenBank/DDBJ databases">
        <authorList>
            <person name="Mikheyev A."/>
            <person name="Grau M."/>
        </authorList>
    </citation>
    <scope>NUCLEOTIDE SEQUENCE</scope>
    <source>
        <tissue evidence="1">Venom_gland</tissue>
    </source>
</reference>
<name>A0A2D4Q3T8_MICSU</name>
<reference evidence="1" key="2">
    <citation type="submission" date="2017-11" db="EMBL/GenBank/DDBJ databases">
        <title>Coralsnake Venomics: Analyses of Venom Gland Transcriptomes and Proteomes of Six Brazilian Taxa.</title>
        <authorList>
            <person name="Aird S.D."/>
            <person name="Jorge da Silva N."/>
            <person name="Qiu L."/>
            <person name="Villar-Briones A."/>
            <person name="Aparecida-Saddi V."/>
            <person name="Campos-Telles M.P."/>
            <person name="Grau M."/>
            <person name="Mikheyev A.S."/>
        </authorList>
    </citation>
    <scope>NUCLEOTIDE SEQUENCE</scope>
    <source>
        <tissue evidence="1">Venom_gland</tissue>
    </source>
</reference>
<organism evidence="1">
    <name type="scientific">Micrurus surinamensis</name>
    <name type="common">Surinam coral snake</name>
    <dbReference type="NCBI Taxonomy" id="129470"/>
    <lineage>
        <taxon>Eukaryota</taxon>
        <taxon>Metazoa</taxon>
        <taxon>Chordata</taxon>
        <taxon>Craniata</taxon>
        <taxon>Vertebrata</taxon>
        <taxon>Euteleostomi</taxon>
        <taxon>Lepidosauria</taxon>
        <taxon>Squamata</taxon>
        <taxon>Bifurcata</taxon>
        <taxon>Unidentata</taxon>
        <taxon>Episquamata</taxon>
        <taxon>Toxicofera</taxon>
        <taxon>Serpentes</taxon>
        <taxon>Colubroidea</taxon>
        <taxon>Elapidae</taxon>
        <taxon>Elapinae</taxon>
        <taxon>Micrurus</taxon>
    </lineage>
</organism>
<dbReference type="AlphaFoldDB" id="A0A2D4Q3T8"/>
<sequence>MKCLNISVFMWCATSAVFYTVKSSSIYIVKINILLEFPFFFNYARFQMTSDVLFKSSTVMSSGPKLPILTAKSLRRCLLRRLKWRIQLTWLQIHETISYFQG</sequence>
<dbReference type="EMBL" id="IACN01115903">
    <property type="protein sequence ID" value="LAB64882.1"/>
    <property type="molecule type" value="Transcribed_RNA"/>
</dbReference>
<accession>A0A2D4Q3T8</accession>
<protein>
    <submittedName>
        <fullName evidence="1">Uncharacterized protein</fullName>
    </submittedName>
</protein>
<evidence type="ECO:0000313" key="1">
    <source>
        <dbReference type="EMBL" id="LAB64882.1"/>
    </source>
</evidence>
<proteinExistence type="predicted"/>